<dbReference type="EMBL" id="GBXM01035170">
    <property type="protein sequence ID" value="JAH73407.1"/>
    <property type="molecule type" value="Transcribed_RNA"/>
</dbReference>
<organism evidence="1">
    <name type="scientific">Anguilla anguilla</name>
    <name type="common">European freshwater eel</name>
    <name type="synonym">Muraena anguilla</name>
    <dbReference type="NCBI Taxonomy" id="7936"/>
    <lineage>
        <taxon>Eukaryota</taxon>
        <taxon>Metazoa</taxon>
        <taxon>Chordata</taxon>
        <taxon>Craniata</taxon>
        <taxon>Vertebrata</taxon>
        <taxon>Euteleostomi</taxon>
        <taxon>Actinopterygii</taxon>
        <taxon>Neopterygii</taxon>
        <taxon>Teleostei</taxon>
        <taxon>Anguilliformes</taxon>
        <taxon>Anguillidae</taxon>
        <taxon>Anguilla</taxon>
    </lineage>
</organism>
<dbReference type="EMBL" id="GBXM01047108">
    <property type="protein sequence ID" value="JAH61469.1"/>
    <property type="molecule type" value="Transcribed_RNA"/>
</dbReference>
<accession>A0A0E9U6D3</accession>
<evidence type="ECO:0000313" key="1">
    <source>
        <dbReference type="EMBL" id="JAH61469.1"/>
    </source>
</evidence>
<reference evidence="1" key="2">
    <citation type="journal article" date="2015" name="Fish Shellfish Immunol.">
        <title>Early steps in the European eel (Anguilla anguilla)-Vibrio vulnificus interaction in the gills: Role of the RtxA13 toxin.</title>
        <authorList>
            <person name="Callol A."/>
            <person name="Pajuelo D."/>
            <person name="Ebbesson L."/>
            <person name="Teles M."/>
            <person name="MacKenzie S."/>
            <person name="Amaro C."/>
        </authorList>
    </citation>
    <scope>NUCLEOTIDE SEQUENCE</scope>
</reference>
<proteinExistence type="predicted"/>
<protein>
    <submittedName>
        <fullName evidence="1">Uncharacterized protein</fullName>
    </submittedName>
</protein>
<sequence>MCSLYEICTGRHVLAIAYCQMLGKTKCDNVYRFWNELGSRFLSL</sequence>
<dbReference type="AlphaFoldDB" id="A0A0E9U6D3"/>
<reference evidence="1" key="1">
    <citation type="submission" date="2014-11" db="EMBL/GenBank/DDBJ databases">
        <authorList>
            <person name="Amaro Gonzalez C."/>
        </authorList>
    </citation>
    <scope>NUCLEOTIDE SEQUENCE</scope>
</reference>
<name>A0A0E9U6D3_ANGAN</name>